<feature type="chain" id="PRO_5009533860" evidence="2">
    <location>
        <begin position="28"/>
        <end position="428"/>
    </location>
</feature>
<reference evidence="3 4" key="1">
    <citation type="journal article" date="2016" name="Nat. Commun.">
        <title>Thousands of microbial genomes shed light on interconnected biogeochemical processes in an aquifer system.</title>
        <authorList>
            <person name="Anantharaman K."/>
            <person name="Brown C.T."/>
            <person name="Hug L.A."/>
            <person name="Sharon I."/>
            <person name="Castelle C.J."/>
            <person name="Probst A.J."/>
            <person name="Thomas B.C."/>
            <person name="Singh A."/>
            <person name="Wilkins M.J."/>
            <person name="Karaoz U."/>
            <person name="Brodie E.L."/>
            <person name="Williams K.H."/>
            <person name="Hubbard S.S."/>
            <person name="Banfield J.F."/>
        </authorList>
    </citation>
    <scope>NUCLEOTIDE SEQUENCE [LARGE SCALE GENOMIC DNA]</scope>
</reference>
<feature type="signal peptide" evidence="2">
    <location>
        <begin position="1"/>
        <end position="27"/>
    </location>
</feature>
<sequence>MTDLQKKVVTAFAAATLLVNSALPAFAGTTLIISGNGSSSDNTADVNLNSTTTVVQSNEADIDNDVHVNADTGGNSADDNTGGEVDLETGDITTQVGISNAVNSNVASVEECDCEGDVDVLISGNGTHSDNKVELDKKSTTELFQNNEADVDNDVHVYADTGDNSADDNTGGSVTLKTGDIDVKSIEITNALNSNSARVGGGGGGAGDLSAWIIGNGSNSDNDIDLDLDRSVTLVQSNEADVENKVKVYADTGDNSADDNTGGEIDVETGDIDVKVALDTWANFNWAEVDCPCLFDDILAKIAENGTDSDNDIKAELGSDLAVFQGNCAEDNVEAGSLGGKHRRGHDCGIENDVKIDGDTGDNDTDDNTGGLDGADPSLSTGDIDADVQVDNAGNVNVYGDGFDLPEFPEFDFGFNWTFFWAWLHWTG</sequence>
<feature type="region of interest" description="Disordered" evidence="1">
    <location>
        <begin position="352"/>
        <end position="385"/>
    </location>
</feature>
<evidence type="ECO:0000313" key="3">
    <source>
        <dbReference type="EMBL" id="OGM33808.1"/>
    </source>
</evidence>
<comment type="caution">
    <text evidence="3">The sequence shown here is derived from an EMBL/GenBank/DDBJ whole genome shotgun (WGS) entry which is preliminary data.</text>
</comment>
<accession>A0A1F7Z4I1</accession>
<evidence type="ECO:0000313" key="4">
    <source>
        <dbReference type="Proteomes" id="UP000177169"/>
    </source>
</evidence>
<dbReference type="STRING" id="1802505.A3D01_02455"/>
<name>A0A1F7Z4I1_9BACT</name>
<dbReference type="AlphaFoldDB" id="A0A1F7Z4I1"/>
<evidence type="ECO:0000256" key="1">
    <source>
        <dbReference type="SAM" id="MobiDB-lite"/>
    </source>
</evidence>
<evidence type="ECO:0000256" key="2">
    <source>
        <dbReference type="SAM" id="SignalP"/>
    </source>
</evidence>
<dbReference type="EMBL" id="MGGR01000013">
    <property type="protein sequence ID" value="OGM33808.1"/>
    <property type="molecule type" value="Genomic_DNA"/>
</dbReference>
<organism evidence="3 4">
    <name type="scientific">Candidatus Woesebacteria bacterium RIFCSPHIGHO2_02_FULL_39_13</name>
    <dbReference type="NCBI Taxonomy" id="1802505"/>
    <lineage>
        <taxon>Bacteria</taxon>
        <taxon>Candidatus Woeseibacteriota</taxon>
    </lineage>
</organism>
<gene>
    <name evidence="3" type="ORF">A3D01_02455</name>
</gene>
<proteinExistence type="predicted"/>
<dbReference type="Proteomes" id="UP000177169">
    <property type="component" value="Unassembled WGS sequence"/>
</dbReference>
<keyword evidence="2" id="KW-0732">Signal</keyword>
<protein>
    <submittedName>
        <fullName evidence="3">Uncharacterized protein</fullName>
    </submittedName>
</protein>